<evidence type="ECO:0000256" key="1">
    <source>
        <dbReference type="ARBA" id="ARBA00004340"/>
    </source>
</evidence>
<organism evidence="9 10">
    <name type="scientific">Phytophthora megakarya</name>
    <dbReference type="NCBI Taxonomy" id="4795"/>
    <lineage>
        <taxon>Eukaryota</taxon>
        <taxon>Sar</taxon>
        <taxon>Stramenopiles</taxon>
        <taxon>Oomycota</taxon>
        <taxon>Peronosporomycetes</taxon>
        <taxon>Peronosporales</taxon>
        <taxon>Peronosporaceae</taxon>
        <taxon>Phytophthora</taxon>
    </lineage>
</organism>
<evidence type="ECO:0000313" key="10">
    <source>
        <dbReference type="Proteomes" id="UP000198211"/>
    </source>
</evidence>
<keyword evidence="6" id="KW-0843">Virulence</keyword>
<evidence type="ECO:0000256" key="4">
    <source>
        <dbReference type="ARBA" id="ARBA00022525"/>
    </source>
</evidence>
<accession>A0A225W1W0</accession>
<evidence type="ECO:0000256" key="6">
    <source>
        <dbReference type="ARBA" id="ARBA00023026"/>
    </source>
</evidence>
<comment type="subcellular location">
    <subcellularLocation>
        <location evidence="1">Host cell</location>
    </subcellularLocation>
    <subcellularLocation>
        <location evidence="2">Secreted</location>
    </subcellularLocation>
</comment>
<evidence type="ECO:0000259" key="8">
    <source>
        <dbReference type="Pfam" id="PF22748"/>
    </source>
</evidence>
<dbReference type="Proteomes" id="UP000198211">
    <property type="component" value="Unassembled WGS sequence"/>
</dbReference>
<proteinExistence type="inferred from homology"/>
<comment type="similarity">
    <text evidence="3">Belongs to the RxLR effector family.</text>
</comment>
<gene>
    <name evidence="9" type="ORF">PHMEG_00015279</name>
</gene>
<dbReference type="Pfam" id="PF16810">
    <property type="entry name" value="RXLR"/>
    <property type="match status" value="1"/>
</dbReference>
<keyword evidence="4" id="KW-0964">Secreted</keyword>
<keyword evidence="10" id="KW-1185">Reference proteome</keyword>
<feature type="domain" description="RxLR effector PexRD54 WY" evidence="8">
    <location>
        <begin position="548"/>
        <end position="584"/>
    </location>
</feature>
<comment type="caution">
    <text evidence="9">The sequence shown here is derived from an EMBL/GenBank/DDBJ whole genome shotgun (WGS) entry which is preliminary data.</text>
</comment>
<evidence type="ECO:0000256" key="3">
    <source>
        <dbReference type="ARBA" id="ARBA00010400"/>
    </source>
</evidence>
<dbReference type="OrthoDB" id="128001at2759"/>
<evidence type="ECO:0000256" key="5">
    <source>
        <dbReference type="ARBA" id="ARBA00022729"/>
    </source>
</evidence>
<dbReference type="InterPro" id="IPR054463">
    <property type="entry name" value="PexRD54_WY"/>
</dbReference>
<keyword evidence="5 7" id="KW-0732">Signal</keyword>
<evidence type="ECO:0000313" key="9">
    <source>
        <dbReference type="EMBL" id="OWZ11666.1"/>
    </source>
</evidence>
<dbReference type="GO" id="GO:0005576">
    <property type="term" value="C:extracellular region"/>
    <property type="evidence" value="ECO:0007669"/>
    <property type="project" value="UniProtKB-SubCell"/>
</dbReference>
<dbReference type="GO" id="GO:0043657">
    <property type="term" value="C:host cell"/>
    <property type="evidence" value="ECO:0007669"/>
    <property type="project" value="UniProtKB-SubCell"/>
</dbReference>
<dbReference type="Pfam" id="PF22748">
    <property type="entry name" value="PexRD54_WY"/>
    <property type="match status" value="2"/>
</dbReference>
<sequence>MLRSWHLCIVLLALTGLLAEGESTITTSNIDGAVRLADQNKATNRFLRIHKEAVDDNEERGILSDAVGAVSNTVNTARLNWDIQKWLKNNLKADDVFDKLQLNLAKDKLFDNPHWKPFTEYVAKLDKSDAEGSTVTALMRIYNNIELSTMLANAQKVPSMKAEAMKWETARLNFWLKRKSKPDEIFDIMKLNKASDDLFDSPQFVTWTTYLKKFNEKYSEQEILQPNMVGTLTKSYGEVGLMKMLVSAENANSPGATKVKNEVLQSWMEYTVAPNQAFKKLKLNKEGDNLLSSPLLSTWVEYLNIFNKGFPAKKTTMTATFTKTYGDEGLAKMLETAKANPSTKELATNLQIAQFKQWMIDGKSPRNILEDVLKLDSNTFLVDDVSGDIWRLYNKAIRISTLDGESTTSPSDAQRATRLPTFDQVSIINRLLRSRTTVTENDKEERALSDLLSAAQLKWWLNTKTNVNDVFKNLHLNLAKDNLFENSHWKAFTEYAVKLDKSDADESIVTALMRAYENVGLTKMLAAAKNTPNTKAEAMKWEAARLNYWLSKKTEPDKIFTILKLNKATDDLFDSPQFSTWTTYLKMFNEKYPAGRRKLPPTLVDTFSNSYGQVEFMKMLASADKANSAGATKVKNDIFQGWMDFAITPSKAYNILKLDEEGDKILSSPLLSTWVEYLSRYNKEFPDDKATMTAIFTKHYGDEGWAKMLETAKANLSTKELATNLQNAQFSQWMVDRKTPKNILEDVLKLDSNAFLVGDLRGDIWRLYNTAYAKNNLDAGFAFQP</sequence>
<name>A0A225W1W0_9STRA</name>
<reference evidence="10" key="1">
    <citation type="submission" date="2017-03" db="EMBL/GenBank/DDBJ databases">
        <title>Phytopthora megakarya and P. palmivora, two closely related causual agents of cacao black pod achieved similar genome size and gene model numbers by different mechanisms.</title>
        <authorList>
            <person name="Ali S."/>
            <person name="Shao J."/>
            <person name="Larry D.J."/>
            <person name="Kronmiller B."/>
            <person name="Shen D."/>
            <person name="Strem M.D."/>
            <person name="Melnick R.L."/>
            <person name="Guiltinan M.J."/>
            <person name="Tyler B.M."/>
            <person name="Meinhardt L.W."/>
            <person name="Bailey B.A."/>
        </authorList>
    </citation>
    <scope>NUCLEOTIDE SEQUENCE [LARGE SCALE GENOMIC DNA]</scope>
    <source>
        <strain evidence="10">zdho120</strain>
    </source>
</reference>
<evidence type="ECO:0000256" key="2">
    <source>
        <dbReference type="ARBA" id="ARBA00004613"/>
    </source>
</evidence>
<feature type="domain" description="RxLR effector PexRD54 WY" evidence="8">
    <location>
        <begin position="174"/>
        <end position="210"/>
    </location>
</feature>
<feature type="signal peptide" evidence="7">
    <location>
        <begin position="1"/>
        <end position="21"/>
    </location>
</feature>
<dbReference type="EMBL" id="NBNE01002062">
    <property type="protein sequence ID" value="OWZ11666.1"/>
    <property type="molecule type" value="Genomic_DNA"/>
</dbReference>
<protein>
    <submittedName>
        <fullName evidence="9">RxLR effector protein</fullName>
    </submittedName>
</protein>
<dbReference type="AlphaFoldDB" id="A0A225W1W0"/>
<evidence type="ECO:0000256" key="7">
    <source>
        <dbReference type="SAM" id="SignalP"/>
    </source>
</evidence>
<feature type="chain" id="PRO_5012895063" evidence="7">
    <location>
        <begin position="22"/>
        <end position="785"/>
    </location>
</feature>
<dbReference type="InterPro" id="IPR031825">
    <property type="entry name" value="RXLR"/>
</dbReference>